<evidence type="ECO:0000313" key="1">
    <source>
        <dbReference type="EMBL" id="GIF89823.1"/>
    </source>
</evidence>
<gene>
    <name evidence="1" type="ORF">Cch02nite_32670</name>
</gene>
<dbReference type="RefSeq" id="WP_191838968.1">
    <property type="nucleotide sequence ID" value="NZ_BAAALB010000008.1"/>
</dbReference>
<name>A0A8J3K3U2_9ACTN</name>
<proteinExistence type="predicted"/>
<organism evidence="1 2">
    <name type="scientific">Catellatospora chokoriensis</name>
    <dbReference type="NCBI Taxonomy" id="310353"/>
    <lineage>
        <taxon>Bacteria</taxon>
        <taxon>Bacillati</taxon>
        <taxon>Actinomycetota</taxon>
        <taxon>Actinomycetes</taxon>
        <taxon>Micromonosporales</taxon>
        <taxon>Micromonosporaceae</taxon>
        <taxon>Catellatospora</taxon>
    </lineage>
</organism>
<accession>A0A8J3K3U2</accession>
<evidence type="ECO:0000313" key="2">
    <source>
        <dbReference type="Proteomes" id="UP000619293"/>
    </source>
</evidence>
<keyword evidence="2" id="KW-1185">Reference proteome</keyword>
<dbReference type="Proteomes" id="UP000619293">
    <property type="component" value="Unassembled WGS sequence"/>
</dbReference>
<sequence>MTELPAALAARPVEPRRGLPIPYVSEHDGRVDFAMLNGQRVLDCAQRRLCGQCGTPLDYWIAFVGGPAAYRQRTYSDPPGHPACMRAAVDLCPYLAIERHQRRRSDGGDVPCGFTVAQLRQVVLATTRGYRWSFDSDTGSERAVVFTPAPFKNAVRFEYRDGVLAELGPIPIPG</sequence>
<protein>
    <submittedName>
        <fullName evidence="1">Uncharacterized protein</fullName>
    </submittedName>
</protein>
<reference evidence="1 2" key="1">
    <citation type="submission" date="2021-01" db="EMBL/GenBank/DDBJ databases">
        <title>Whole genome shotgun sequence of Catellatospora chokoriensis NBRC 107358.</title>
        <authorList>
            <person name="Komaki H."/>
            <person name="Tamura T."/>
        </authorList>
    </citation>
    <scope>NUCLEOTIDE SEQUENCE [LARGE SCALE GENOMIC DNA]</scope>
    <source>
        <strain evidence="1 2">NBRC 107358</strain>
    </source>
</reference>
<comment type="caution">
    <text evidence="1">The sequence shown here is derived from an EMBL/GenBank/DDBJ whole genome shotgun (WGS) entry which is preliminary data.</text>
</comment>
<dbReference type="EMBL" id="BONG01000018">
    <property type="protein sequence ID" value="GIF89823.1"/>
    <property type="molecule type" value="Genomic_DNA"/>
</dbReference>
<dbReference type="AlphaFoldDB" id="A0A8J3K3U2"/>